<gene>
    <name evidence="2" type="ORF">SUNI508_12409</name>
</gene>
<protein>
    <submittedName>
        <fullName evidence="2">CCHC-type domain-containing protein</fullName>
    </submittedName>
</protein>
<proteinExistence type="predicted"/>
<evidence type="ECO:0000313" key="2">
    <source>
        <dbReference type="EMBL" id="KAK9412810.1"/>
    </source>
</evidence>
<comment type="caution">
    <text evidence="2">The sequence shown here is derived from an EMBL/GenBank/DDBJ whole genome shotgun (WGS) entry which is preliminary data.</text>
</comment>
<dbReference type="EMBL" id="JARVKF010000449">
    <property type="protein sequence ID" value="KAK9412810.1"/>
    <property type="molecule type" value="Genomic_DNA"/>
</dbReference>
<sequence length="297" mass="33023">MGHLQPSKEAIKLFQWLATLQDPARQPTIDLFQLHPFMSHPLGGTAYGPLQMLLCKDPDQKIRVIYPNNAAVDDFPAKFVSVCQKMGFRDEEIATPLSAYAFPSETEAGLDAGLSEQDPFLSTFVIQSTIKDSSGKRPARKNSDKASMHVAYLRNFDKGRRVSDLRMRKAKTEMKLLADNLAKQRIVCATASAARETKVRESFKPTAVFQDENGRARDMMMMFASFPTSKLYMLFWRPEDLMEISLAAAAQNKNSSYLSGLTSIQHNNHADNHAGHQGGEWGSAPSGTGTTDDSVKW</sequence>
<accession>A0ABR2UDV5</accession>
<feature type="compositionally biased region" description="Polar residues" evidence="1">
    <location>
        <begin position="285"/>
        <end position="297"/>
    </location>
</feature>
<reference evidence="2 3" key="1">
    <citation type="journal article" date="2024" name="J. Plant Pathol.">
        <title>Sequence and assembly of the genome of Seiridium unicorne, isolate CBS 538.82, causal agent of cypress canker disease.</title>
        <authorList>
            <person name="Scali E."/>
            <person name="Rocca G.D."/>
            <person name="Danti R."/>
            <person name="Garbelotto M."/>
            <person name="Barberini S."/>
            <person name="Baroncelli R."/>
            <person name="Emiliani G."/>
        </authorList>
    </citation>
    <scope>NUCLEOTIDE SEQUENCE [LARGE SCALE GENOMIC DNA]</scope>
    <source>
        <strain evidence="2 3">BM-138-508</strain>
    </source>
</reference>
<name>A0ABR2UDV5_9PEZI</name>
<evidence type="ECO:0000313" key="3">
    <source>
        <dbReference type="Proteomes" id="UP001408356"/>
    </source>
</evidence>
<evidence type="ECO:0000256" key="1">
    <source>
        <dbReference type="SAM" id="MobiDB-lite"/>
    </source>
</evidence>
<organism evidence="2 3">
    <name type="scientific">Seiridium unicorne</name>
    <dbReference type="NCBI Taxonomy" id="138068"/>
    <lineage>
        <taxon>Eukaryota</taxon>
        <taxon>Fungi</taxon>
        <taxon>Dikarya</taxon>
        <taxon>Ascomycota</taxon>
        <taxon>Pezizomycotina</taxon>
        <taxon>Sordariomycetes</taxon>
        <taxon>Xylariomycetidae</taxon>
        <taxon>Amphisphaeriales</taxon>
        <taxon>Sporocadaceae</taxon>
        <taxon>Seiridium</taxon>
    </lineage>
</organism>
<feature type="region of interest" description="Disordered" evidence="1">
    <location>
        <begin position="268"/>
        <end position="297"/>
    </location>
</feature>
<dbReference type="Proteomes" id="UP001408356">
    <property type="component" value="Unassembled WGS sequence"/>
</dbReference>
<keyword evidence="3" id="KW-1185">Reference proteome</keyword>